<keyword evidence="4" id="KW-0597">Phosphoprotein</keyword>
<dbReference type="Pfam" id="PF08659">
    <property type="entry name" value="KR"/>
    <property type="match status" value="1"/>
</dbReference>
<evidence type="ECO:0000256" key="10">
    <source>
        <dbReference type="PROSITE-ProRule" id="PRU01363"/>
    </source>
</evidence>
<sequence>MGGQRSCPLWARTWFAHGVQPAPWLLVLRHAIGGCDDRGVRGRFRGPVAPVLHRCPPCRCGGQRARDRKLGAGHDDLVVPRSATAVVRAVAGTSLSVGTSVILPPNPHGPGTPGPLILRVPGGSFRAEGGAAVSEEDRYLGYLRRATAELQDVREQLRAVENRRREPIAIVGMSCRYPGGLDTPEDLWAAVADGRDLISEFPRDRGWDVAGVYDPVPGTPGRTYSRHGGFLTHAASFDADHFGISPREAASMDPQHRLLLECAAEAFERAGLTEELLRGSRTGVFTGVMSNDWPGQLGYLASGRVAYAFGLEGPTLTVDTACSSSLVALHLAVQALRNDECSLAVLGGATVIVRPDMFVEFSRQRGLSPDGRCKSFAAAADGTGFAEGAGVLLVERLSDAVRNGRTVLAVVRGSAVNSDGRSNGLTAPNGPSQQRVIRQALTNAGLEPSDVDVLEAHGTGTTLGDPIEAQAIIATYGVDRPADRPALLGSVKSNIGHTQAAAGVAGVMKMVLAMRHGVVPRTLHVDAPSDQVDWSEGAVRLLTEQTSWPDTGRQRRAAVSSFGLSGTNAHVVLEQAPAVRDEPATQDTTTLPLMLSARTHEAVRAYAGNLKSYMDTHSEVSAAEIAVALSRRATLPHRAAVLGGGRAELTAGLAALAAGERVPGVVTGRENHGHQALMFTGQGAQRARMGKELYTAFPVFAEAFDEVCAALGEHADRSVRSVAFARQETADARLLDRTDYTQMATFALEVALYRLVTSWGVRPDFLIGHSVGELTAAHVAGVLSLPDAARVVAVRGALMRDLPAGGAMVAVAAPEEWTRERVAGLDVDVAAVNGPAAVVLSGAAALVDEAAAACRAHGVRTRPLRVSHAFHSALVEPMLPAYAEVLGSVTLAPPRIPIVSTVTGARLDEKQACSVDYWLGQARHTVRFDAGVRCLREQNVSRFLELGPDSGLAIAAREVIAGEPAVSVAALRGGRPELETLTGALAAFHTYGATVHWNTVFAGRQGRAPGLPTTAFQRQRYWLDGVAAANDVAGLGLDPMRHPLLRAVTELPGTGDLVLTGRLSLDTHGWLADHRVWDVAVLPGAAIVEAVVAAGERAGRTRVRELILRSPLVLPEQAGVDLSVVVAPPDADGDRAVAVHSRAAGRPGEWACHATGLLTDEDVTGEPGGAWPPPGAEPVAIDDAYERMAAAGYGYGPAFRRLDQVWRLGDDVYAEVSLPDGQDVDAFVVHPVLLDAALQAAAVANQADGDGAARLPFSWEGVSVHSTGARALRVRMTPSDGGTVSITASDPAGTPVLTVTGLALRAVSPEQVIAPGDDSLFAVDWVAPEFTPRAVGEELRGRWAVVGEDAVNATGALRSAWGDGYWYSDITALRAAAPTLAAPLATVVVCSPRGSGDVPERVLATAGETLELVRSWLADELLADARLVVVTEGATEVHGPVTDLAGAALWGMLRSAQTEHPGRFVLVDVDGTEESSRVLPAVAVVDEPQLAIRRGELLVPRLAHVQSPAPVPMRLDPDGTVLITGGTGALGTAVARHLVAEYGARRLLLLSRRGVLADDVRAELAAHGAHVDVVACDAADRAALAGVLTTIPEEHPLTAVVHAAGVLSNGLVEKLAPRQLAEVFRAKVDAAWHLHELTRDVAPDLFVLFSSLSGTIGAPGQANYAAANGFLDGLACAATAGLPVRSIAWGAWEGEGMAGTADHEWAAQAGIGVLSVKDSLTLFDRALAADRPTVVAARLELTGLRAETVRRDQVPLLLRGLVRKPRPRVAASDAATALRGRLAELSETDRSRHVLDIVREHLGAILGHGGAAGVDPDRGFLDLGLDSLMAVELRNRLDAATGLRLPSTLVFDHPTPQGVANHLLSKLSPGLVADPGATEDAAIRRALGAVPIDRLRASGLLDVVLGLADDPAGQLPDEGAEHDIRQMAVADLVRRAREMSAS</sequence>
<proteinExistence type="predicted"/>
<dbReference type="SMART" id="SM00825">
    <property type="entry name" value="PKS_KS"/>
    <property type="match status" value="1"/>
</dbReference>
<name>A0A4Q7J292_9PSEU</name>
<dbReference type="InterPro" id="IPR014031">
    <property type="entry name" value="Ketoacyl_synth_C"/>
</dbReference>
<dbReference type="GO" id="GO:0004315">
    <property type="term" value="F:3-oxoacyl-[acyl-carrier-protein] synthase activity"/>
    <property type="evidence" value="ECO:0007669"/>
    <property type="project" value="InterPro"/>
</dbReference>
<dbReference type="Pfam" id="PF22953">
    <property type="entry name" value="SpnB_Rossmann"/>
    <property type="match status" value="1"/>
</dbReference>
<keyword evidence="3" id="KW-0596">Phosphopantetheine</keyword>
<evidence type="ECO:0000259" key="13">
    <source>
        <dbReference type="PROSITE" id="PS52019"/>
    </source>
</evidence>
<dbReference type="Gene3D" id="3.40.47.10">
    <property type="match status" value="1"/>
</dbReference>
<comment type="pathway">
    <text evidence="2">Antibiotic biosynthesis.</text>
</comment>
<dbReference type="InterPro" id="IPR020807">
    <property type="entry name" value="PKS_DH"/>
</dbReference>
<dbReference type="InterPro" id="IPR015083">
    <property type="entry name" value="NorB/c/GfsB-D-like_docking"/>
</dbReference>
<dbReference type="InterPro" id="IPR049900">
    <property type="entry name" value="PKS_mFAS_DH"/>
</dbReference>
<comment type="cofactor">
    <cofactor evidence="1">
        <name>pantetheine 4'-phosphate</name>
        <dbReference type="ChEBI" id="CHEBI:47942"/>
    </cofactor>
</comment>
<dbReference type="Pfam" id="PF00550">
    <property type="entry name" value="PP-binding"/>
    <property type="match status" value="1"/>
</dbReference>
<keyword evidence="6" id="KW-0677">Repeat</keyword>
<dbReference type="SUPFAM" id="SSF53901">
    <property type="entry name" value="Thiolase-like"/>
    <property type="match status" value="1"/>
</dbReference>
<evidence type="ECO:0000256" key="7">
    <source>
        <dbReference type="ARBA" id="ARBA00023194"/>
    </source>
</evidence>
<dbReference type="InterPro" id="IPR018201">
    <property type="entry name" value="Ketoacyl_synth_AS"/>
</dbReference>
<dbReference type="InterPro" id="IPR001227">
    <property type="entry name" value="Ac_transferase_dom_sf"/>
</dbReference>
<dbReference type="PANTHER" id="PTHR43775:SF51">
    <property type="entry name" value="INACTIVE PHENOLPHTHIOCEROL SYNTHESIS POLYKETIDE SYNTHASE TYPE I PKS1-RELATED"/>
    <property type="match status" value="1"/>
</dbReference>
<reference evidence="14 15" key="1">
    <citation type="submission" date="2019-02" db="EMBL/GenBank/DDBJ databases">
        <title>Draft genome sequence of Amycolatopsis sp. 8-3EHSu isolated from roots of Suaeda maritima.</title>
        <authorList>
            <person name="Duangmal K."/>
            <person name="Chantavorakit T."/>
        </authorList>
    </citation>
    <scope>NUCLEOTIDE SEQUENCE [LARGE SCALE GENOMIC DNA]</scope>
    <source>
        <strain evidence="14 15">8-3EHSu</strain>
    </source>
</reference>
<dbReference type="Gene3D" id="3.30.70.3290">
    <property type="match status" value="1"/>
</dbReference>
<evidence type="ECO:0000313" key="14">
    <source>
        <dbReference type="EMBL" id="RZQ61009.1"/>
    </source>
</evidence>
<gene>
    <name evidence="14" type="ORF">EWH70_26395</name>
</gene>
<dbReference type="InterPro" id="IPR016036">
    <property type="entry name" value="Malonyl_transacylase_ACP-bd"/>
</dbReference>
<dbReference type="InterPro" id="IPR014043">
    <property type="entry name" value="Acyl_transferase_dom"/>
</dbReference>
<dbReference type="SMART" id="SM00823">
    <property type="entry name" value="PKS_PP"/>
    <property type="match status" value="1"/>
</dbReference>
<evidence type="ECO:0000259" key="11">
    <source>
        <dbReference type="PROSITE" id="PS50075"/>
    </source>
</evidence>
<dbReference type="InterPro" id="IPR036736">
    <property type="entry name" value="ACP-like_sf"/>
</dbReference>
<evidence type="ECO:0000256" key="4">
    <source>
        <dbReference type="ARBA" id="ARBA00022553"/>
    </source>
</evidence>
<dbReference type="Pfam" id="PF21089">
    <property type="entry name" value="PKS_DH_N"/>
    <property type="match status" value="1"/>
</dbReference>
<dbReference type="Pfam" id="PF00698">
    <property type="entry name" value="Acyl_transf_1"/>
    <property type="match status" value="1"/>
</dbReference>
<accession>A0A4Q7J292</accession>
<dbReference type="InterPro" id="IPR014030">
    <property type="entry name" value="Ketoacyl_synth_N"/>
</dbReference>
<dbReference type="PROSITE" id="PS00012">
    <property type="entry name" value="PHOSPHOPANTETHEINE"/>
    <property type="match status" value="1"/>
</dbReference>
<dbReference type="Pfam" id="PF02801">
    <property type="entry name" value="Ketoacyl-synt_C"/>
    <property type="match status" value="1"/>
</dbReference>
<dbReference type="EMBL" id="SFCC01000014">
    <property type="protein sequence ID" value="RZQ61009.1"/>
    <property type="molecule type" value="Genomic_DNA"/>
</dbReference>
<dbReference type="Pfam" id="PF00109">
    <property type="entry name" value="ketoacyl-synt"/>
    <property type="match status" value="1"/>
</dbReference>
<feature type="region of interest" description="N-terminal hotdog fold" evidence="10">
    <location>
        <begin position="1042"/>
        <end position="1165"/>
    </location>
</feature>
<keyword evidence="7" id="KW-0045">Antibiotic biosynthesis</keyword>
<dbReference type="InterPro" id="IPR057326">
    <property type="entry name" value="KR_dom"/>
</dbReference>
<dbReference type="FunFam" id="1.10.1200.10:FF:000007">
    <property type="entry name" value="Probable polyketide synthase pks17"/>
    <property type="match status" value="1"/>
</dbReference>
<dbReference type="Pfam" id="PF14765">
    <property type="entry name" value="PS-DH"/>
    <property type="match status" value="1"/>
</dbReference>
<dbReference type="SUPFAM" id="SSF51735">
    <property type="entry name" value="NAD(P)-binding Rossmann-fold domains"/>
    <property type="match status" value="2"/>
</dbReference>
<evidence type="ECO:0000256" key="6">
    <source>
        <dbReference type="ARBA" id="ARBA00022737"/>
    </source>
</evidence>
<dbReference type="Gene3D" id="3.10.129.110">
    <property type="entry name" value="Polyketide synthase dehydratase"/>
    <property type="match status" value="1"/>
</dbReference>
<evidence type="ECO:0000256" key="5">
    <source>
        <dbReference type="ARBA" id="ARBA00022679"/>
    </source>
</evidence>
<dbReference type="PANTHER" id="PTHR43775">
    <property type="entry name" value="FATTY ACID SYNTHASE"/>
    <property type="match status" value="1"/>
</dbReference>
<feature type="domain" description="PKS/mFAS DH" evidence="13">
    <location>
        <begin position="1042"/>
        <end position="1313"/>
    </location>
</feature>
<dbReference type="GO" id="GO:0004312">
    <property type="term" value="F:fatty acid synthase activity"/>
    <property type="evidence" value="ECO:0007669"/>
    <property type="project" value="TreeGrafter"/>
</dbReference>
<dbReference type="PROSITE" id="PS00606">
    <property type="entry name" value="KS3_1"/>
    <property type="match status" value="1"/>
</dbReference>
<dbReference type="SMART" id="SM01294">
    <property type="entry name" value="PKS_PP_betabranch"/>
    <property type="match status" value="1"/>
</dbReference>
<dbReference type="InterPro" id="IPR013968">
    <property type="entry name" value="PKS_KR"/>
</dbReference>
<feature type="active site" description="Proton acceptor; for dehydratase activity" evidence="10">
    <location>
        <position position="1074"/>
    </location>
</feature>
<evidence type="ECO:0000256" key="3">
    <source>
        <dbReference type="ARBA" id="ARBA00022450"/>
    </source>
</evidence>
<dbReference type="Proteomes" id="UP000292003">
    <property type="component" value="Unassembled WGS sequence"/>
</dbReference>
<dbReference type="InterPro" id="IPR055123">
    <property type="entry name" value="SpnB-like_Rossmann"/>
</dbReference>
<dbReference type="SUPFAM" id="SSF52151">
    <property type="entry name" value="FabD/lysophospholipase-like"/>
    <property type="match status" value="1"/>
</dbReference>
<dbReference type="InterPro" id="IPR032821">
    <property type="entry name" value="PKS_assoc"/>
</dbReference>
<dbReference type="GO" id="GO:0033068">
    <property type="term" value="P:macrolide biosynthetic process"/>
    <property type="evidence" value="ECO:0007669"/>
    <property type="project" value="UniProtKB-ARBA"/>
</dbReference>
<dbReference type="CDD" id="cd08956">
    <property type="entry name" value="KR_3_FAS_SDR_x"/>
    <property type="match status" value="1"/>
</dbReference>
<dbReference type="PROSITE" id="PS52004">
    <property type="entry name" value="KS3_2"/>
    <property type="match status" value="1"/>
</dbReference>
<dbReference type="InterPro" id="IPR042104">
    <property type="entry name" value="PKS_dehydratase_sf"/>
</dbReference>
<dbReference type="SUPFAM" id="SSF47336">
    <property type="entry name" value="ACP-like"/>
    <property type="match status" value="1"/>
</dbReference>
<dbReference type="SMART" id="SM00827">
    <property type="entry name" value="PKS_AT"/>
    <property type="match status" value="1"/>
</dbReference>
<evidence type="ECO:0000256" key="1">
    <source>
        <dbReference type="ARBA" id="ARBA00001957"/>
    </source>
</evidence>
<dbReference type="InterPro" id="IPR020841">
    <property type="entry name" value="PKS_Beta-ketoAc_synthase_dom"/>
</dbReference>
<protein>
    <submittedName>
        <fullName evidence="14">SDR family NAD(P)-dependent oxidoreductase</fullName>
    </submittedName>
</protein>
<dbReference type="Pfam" id="PF08990">
    <property type="entry name" value="Docking"/>
    <property type="match status" value="1"/>
</dbReference>
<evidence type="ECO:0000256" key="2">
    <source>
        <dbReference type="ARBA" id="ARBA00004792"/>
    </source>
</evidence>
<evidence type="ECO:0000256" key="8">
    <source>
        <dbReference type="ARBA" id="ARBA00023268"/>
    </source>
</evidence>
<dbReference type="PROSITE" id="PS50075">
    <property type="entry name" value="CARRIER"/>
    <property type="match status" value="1"/>
</dbReference>
<evidence type="ECO:0000259" key="12">
    <source>
        <dbReference type="PROSITE" id="PS52004"/>
    </source>
</evidence>
<keyword evidence="5" id="KW-0808">Transferase</keyword>
<evidence type="ECO:0000313" key="15">
    <source>
        <dbReference type="Proteomes" id="UP000292003"/>
    </source>
</evidence>
<dbReference type="Gene3D" id="1.10.1200.10">
    <property type="entry name" value="ACP-like"/>
    <property type="match status" value="1"/>
</dbReference>
<dbReference type="CDD" id="cd00833">
    <property type="entry name" value="PKS"/>
    <property type="match status" value="1"/>
</dbReference>
<dbReference type="InterPro" id="IPR049551">
    <property type="entry name" value="PKS_DH_C"/>
</dbReference>
<feature type="region of interest" description="C-terminal hotdog fold" evidence="10">
    <location>
        <begin position="1176"/>
        <end position="1313"/>
    </location>
</feature>
<dbReference type="SMART" id="SM00822">
    <property type="entry name" value="PKS_KR"/>
    <property type="match status" value="1"/>
</dbReference>
<dbReference type="OrthoDB" id="9778690at2"/>
<dbReference type="PROSITE" id="PS52019">
    <property type="entry name" value="PKS_MFAS_DH"/>
    <property type="match status" value="1"/>
</dbReference>
<feature type="domain" description="Ketosynthase family 3 (KS3)" evidence="12">
    <location>
        <begin position="165"/>
        <end position="575"/>
    </location>
</feature>
<dbReference type="InterPro" id="IPR016035">
    <property type="entry name" value="Acyl_Trfase/lysoPLipase"/>
</dbReference>
<keyword evidence="8" id="KW-0511">Multifunctional enzyme</keyword>
<dbReference type="Gene3D" id="3.40.50.720">
    <property type="entry name" value="NAD(P)-binding Rossmann-like Domain"/>
    <property type="match status" value="1"/>
</dbReference>
<dbReference type="InterPro" id="IPR036291">
    <property type="entry name" value="NAD(P)-bd_dom_sf"/>
</dbReference>
<keyword evidence="9" id="KW-0012">Acyltransferase</keyword>
<dbReference type="SUPFAM" id="SSF55048">
    <property type="entry name" value="Probable ACP-binding domain of malonyl-CoA ACP transacylase"/>
    <property type="match status" value="1"/>
</dbReference>
<dbReference type="Gene3D" id="3.40.366.10">
    <property type="entry name" value="Malonyl-Coenzyme A Acyl Carrier Protein, domain 2"/>
    <property type="match status" value="1"/>
</dbReference>
<dbReference type="FunFam" id="3.40.47.10:FF:000019">
    <property type="entry name" value="Polyketide synthase type I"/>
    <property type="match status" value="1"/>
</dbReference>
<dbReference type="SMART" id="SM00826">
    <property type="entry name" value="PKS_DH"/>
    <property type="match status" value="1"/>
</dbReference>
<organism evidence="14 15">
    <name type="scientific">Amycolatopsis suaedae</name>
    <dbReference type="NCBI Taxonomy" id="2510978"/>
    <lineage>
        <taxon>Bacteria</taxon>
        <taxon>Bacillati</taxon>
        <taxon>Actinomycetota</taxon>
        <taxon>Actinomycetes</taxon>
        <taxon>Pseudonocardiales</taxon>
        <taxon>Pseudonocardiaceae</taxon>
        <taxon>Amycolatopsis</taxon>
    </lineage>
</organism>
<dbReference type="InterPro" id="IPR009081">
    <property type="entry name" value="PP-bd_ACP"/>
</dbReference>
<dbReference type="InterPro" id="IPR050091">
    <property type="entry name" value="PKS_NRPS_Biosynth_Enz"/>
</dbReference>
<feature type="domain" description="Carrier" evidence="11">
    <location>
        <begin position="1792"/>
        <end position="1867"/>
    </location>
</feature>
<dbReference type="GO" id="GO:0031177">
    <property type="term" value="F:phosphopantetheine binding"/>
    <property type="evidence" value="ECO:0007669"/>
    <property type="project" value="InterPro"/>
</dbReference>
<dbReference type="GO" id="GO:0006633">
    <property type="term" value="P:fatty acid biosynthetic process"/>
    <property type="evidence" value="ECO:0007669"/>
    <property type="project" value="InterPro"/>
</dbReference>
<dbReference type="Pfam" id="PF16197">
    <property type="entry name" value="KAsynt_C_assoc"/>
    <property type="match status" value="1"/>
</dbReference>
<dbReference type="InterPro" id="IPR049552">
    <property type="entry name" value="PKS_DH_N"/>
</dbReference>
<dbReference type="InterPro" id="IPR020806">
    <property type="entry name" value="PKS_PP-bd"/>
</dbReference>
<comment type="caution">
    <text evidence="14">The sequence shown here is derived from an EMBL/GenBank/DDBJ whole genome shotgun (WGS) entry which is preliminary data.</text>
</comment>
<dbReference type="InterPro" id="IPR016039">
    <property type="entry name" value="Thiolase-like"/>
</dbReference>
<feature type="active site" description="Proton donor; for dehydratase activity" evidence="10">
    <location>
        <position position="1235"/>
    </location>
</feature>
<keyword evidence="15" id="KW-1185">Reference proteome</keyword>
<dbReference type="InterPro" id="IPR006162">
    <property type="entry name" value="Ppantetheine_attach_site"/>
</dbReference>
<evidence type="ECO:0000256" key="9">
    <source>
        <dbReference type="ARBA" id="ARBA00023315"/>
    </source>
</evidence>